<evidence type="ECO:0000256" key="9">
    <source>
        <dbReference type="ARBA" id="ARBA00022840"/>
    </source>
</evidence>
<keyword evidence="11 12" id="KW-0472">Membrane</keyword>
<sequence>MKSIVLKLFLLTTMVCLLTVAIIFVGQTVFFKQFYAHQKIQDVQSAIQAYVEDERKAGDNPQALAELEQDFYRQHNTWIATLDAQGRLKFTDDFLMEIRLDQAEGFDLADAVLTIPLYSVMNAEDFYSDRPFPQPWVQEGEEITIEGIMIHGQPIPQRMGRDVSNLRSENRLENSQMVNKEFEILHNRYHSNGTKYREAYPGFLVQGTITQLRTPEGAAAARYANRLFMDRILAFQADLLYGDFDPSPGPHPVMDFSENQVNYKIFVERSQDGDGNAEYVFAMTSLQPVNEAVGMLEQYYVYVIIATILLVMLVSFYYSRRISRPLLRMNRVTRQMAGLDFSEDLPITSKDEIGSLSRSINELSGRLHAHILRLEEDIEKEKQLERTRKEFISSVSHELKTPLSVIQSCLAILKDGIAPHKRDYYFQAMEDEVRRMDMLIADMLELAKYESGTYKMNMDSFSIDAVIERTCAKLADELAAKQLHLYTSLPPVVVMGNELRIEQVIVNFLTNAIRYTPEQQAIHITISKETDSARISIENKGARIPDEQLERIWDRFYRGEQSRGRATGGTGLGLAISKKILEMHGVPYGAVNTDDGVLFYFHLRTKT</sequence>
<dbReference type="PANTHER" id="PTHR45453">
    <property type="entry name" value="PHOSPHATE REGULON SENSOR PROTEIN PHOR"/>
    <property type="match status" value="1"/>
</dbReference>
<evidence type="ECO:0000256" key="10">
    <source>
        <dbReference type="ARBA" id="ARBA00023012"/>
    </source>
</evidence>
<dbReference type="Pfam" id="PF02518">
    <property type="entry name" value="HATPase_c"/>
    <property type="match status" value="1"/>
</dbReference>
<evidence type="ECO:0000256" key="7">
    <source>
        <dbReference type="ARBA" id="ARBA00022741"/>
    </source>
</evidence>
<dbReference type="Gene3D" id="1.10.287.130">
    <property type="match status" value="1"/>
</dbReference>
<evidence type="ECO:0000256" key="11">
    <source>
        <dbReference type="ARBA" id="ARBA00023136"/>
    </source>
</evidence>
<keyword evidence="12" id="KW-1133">Transmembrane helix</keyword>
<dbReference type="InterPro" id="IPR004358">
    <property type="entry name" value="Sig_transdc_His_kin-like_C"/>
</dbReference>
<evidence type="ECO:0000256" key="6">
    <source>
        <dbReference type="ARBA" id="ARBA00022679"/>
    </source>
</evidence>
<dbReference type="Pfam" id="PF00672">
    <property type="entry name" value="HAMP"/>
    <property type="match status" value="1"/>
</dbReference>
<dbReference type="Gene3D" id="3.30.565.10">
    <property type="entry name" value="Histidine kinase-like ATPase, C-terminal domain"/>
    <property type="match status" value="1"/>
</dbReference>
<dbReference type="PRINTS" id="PR00344">
    <property type="entry name" value="BCTRLSENSOR"/>
</dbReference>
<dbReference type="InterPro" id="IPR036097">
    <property type="entry name" value="HisK_dim/P_sf"/>
</dbReference>
<dbReference type="Gene3D" id="6.10.340.10">
    <property type="match status" value="1"/>
</dbReference>
<keyword evidence="10" id="KW-0902">Two-component regulatory system</keyword>
<reference evidence="15 16" key="1">
    <citation type="submission" date="2017-07" db="EMBL/GenBank/DDBJ databases">
        <title>Isolation and whole genome analysis of endospore-forming bacteria from heroin.</title>
        <authorList>
            <person name="Kalinowski J."/>
            <person name="Ahrens B."/>
            <person name="Al-Dilaimi A."/>
            <person name="Winkler A."/>
            <person name="Wibberg D."/>
            <person name="Schleenbecker U."/>
            <person name="Ruckert C."/>
            <person name="Wolfel R."/>
            <person name="Grass G."/>
        </authorList>
    </citation>
    <scope>NUCLEOTIDE SEQUENCE [LARGE SCALE GENOMIC DNA]</scope>
    <source>
        <strain evidence="15 16">7537-G1</strain>
    </source>
</reference>
<evidence type="ECO:0000256" key="1">
    <source>
        <dbReference type="ARBA" id="ARBA00000085"/>
    </source>
</evidence>
<keyword evidence="9" id="KW-0067">ATP-binding</keyword>
<dbReference type="PANTHER" id="PTHR45453:SF3">
    <property type="entry name" value="HISTIDINE KINASE"/>
    <property type="match status" value="1"/>
</dbReference>
<dbReference type="GO" id="GO:0004721">
    <property type="term" value="F:phosphoprotein phosphatase activity"/>
    <property type="evidence" value="ECO:0007669"/>
    <property type="project" value="TreeGrafter"/>
</dbReference>
<dbReference type="SUPFAM" id="SSF158472">
    <property type="entry name" value="HAMP domain-like"/>
    <property type="match status" value="1"/>
</dbReference>
<dbReference type="FunFam" id="3.30.565.10:FF:000006">
    <property type="entry name" value="Sensor histidine kinase WalK"/>
    <property type="match status" value="1"/>
</dbReference>
<dbReference type="GO" id="GO:0005886">
    <property type="term" value="C:plasma membrane"/>
    <property type="evidence" value="ECO:0007669"/>
    <property type="project" value="UniProtKB-SubCell"/>
</dbReference>
<dbReference type="CDD" id="cd06225">
    <property type="entry name" value="HAMP"/>
    <property type="match status" value="1"/>
</dbReference>
<dbReference type="InterPro" id="IPR003661">
    <property type="entry name" value="HisK_dim/P_dom"/>
</dbReference>
<dbReference type="PROSITE" id="PS50885">
    <property type="entry name" value="HAMP"/>
    <property type="match status" value="1"/>
</dbReference>
<comment type="catalytic activity">
    <reaction evidence="1">
        <text>ATP + protein L-histidine = ADP + protein N-phospho-L-histidine.</text>
        <dbReference type="EC" id="2.7.13.3"/>
    </reaction>
</comment>
<dbReference type="EC" id="2.7.13.3" evidence="3"/>
<dbReference type="InterPro" id="IPR003594">
    <property type="entry name" value="HATPase_dom"/>
</dbReference>
<comment type="subcellular location">
    <subcellularLocation>
        <location evidence="2">Cell membrane</location>
        <topology evidence="2">Multi-pass membrane protein</topology>
    </subcellularLocation>
</comment>
<dbReference type="AlphaFoldDB" id="A0A268ETK1"/>
<dbReference type="GO" id="GO:0005524">
    <property type="term" value="F:ATP binding"/>
    <property type="evidence" value="ECO:0007669"/>
    <property type="project" value="UniProtKB-KW"/>
</dbReference>
<evidence type="ECO:0000256" key="3">
    <source>
        <dbReference type="ARBA" id="ARBA00012438"/>
    </source>
</evidence>
<keyword evidence="7" id="KW-0547">Nucleotide-binding</keyword>
<dbReference type="SUPFAM" id="SSF55874">
    <property type="entry name" value="ATPase domain of HSP90 chaperone/DNA topoisomerase II/histidine kinase"/>
    <property type="match status" value="1"/>
</dbReference>
<keyword evidence="8 15" id="KW-0418">Kinase</keyword>
<feature type="domain" description="Histidine kinase" evidence="13">
    <location>
        <begin position="394"/>
        <end position="592"/>
    </location>
</feature>
<organism evidence="15 16">
    <name type="scientific">Paenibacillus campinasensis</name>
    <dbReference type="NCBI Taxonomy" id="66347"/>
    <lineage>
        <taxon>Bacteria</taxon>
        <taxon>Bacillati</taxon>
        <taxon>Bacillota</taxon>
        <taxon>Bacilli</taxon>
        <taxon>Bacillales</taxon>
        <taxon>Paenibacillaceae</taxon>
        <taxon>Paenibacillus</taxon>
    </lineage>
</organism>
<keyword evidence="5" id="KW-0597">Phosphoprotein</keyword>
<feature type="transmembrane region" description="Helical" evidence="12">
    <location>
        <begin position="299"/>
        <end position="319"/>
    </location>
</feature>
<evidence type="ECO:0000313" key="15">
    <source>
        <dbReference type="EMBL" id="PAD76453.1"/>
    </source>
</evidence>
<accession>A0A268ETK1</accession>
<dbReference type="InterPro" id="IPR050351">
    <property type="entry name" value="BphY/WalK/GraS-like"/>
</dbReference>
<dbReference type="InterPro" id="IPR036890">
    <property type="entry name" value="HATPase_C_sf"/>
</dbReference>
<comment type="caution">
    <text evidence="15">The sequence shown here is derived from an EMBL/GenBank/DDBJ whole genome shotgun (WGS) entry which is preliminary data.</text>
</comment>
<name>A0A268ETK1_9BACL</name>
<feature type="domain" description="HAMP" evidence="14">
    <location>
        <begin position="320"/>
        <end position="372"/>
    </location>
</feature>
<gene>
    <name evidence="15" type="ORF">CHH67_12600</name>
</gene>
<dbReference type="Proteomes" id="UP000215596">
    <property type="component" value="Unassembled WGS sequence"/>
</dbReference>
<keyword evidence="6" id="KW-0808">Transferase</keyword>
<evidence type="ECO:0000256" key="8">
    <source>
        <dbReference type="ARBA" id="ARBA00022777"/>
    </source>
</evidence>
<dbReference type="GO" id="GO:0016036">
    <property type="term" value="P:cellular response to phosphate starvation"/>
    <property type="evidence" value="ECO:0007669"/>
    <property type="project" value="TreeGrafter"/>
</dbReference>
<keyword evidence="12" id="KW-0812">Transmembrane</keyword>
<evidence type="ECO:0000313" key="16">
    <source>
        <dbReference type="Proteomes" id="UP000215596"/>
    </source>
</evidence>
<dbReference type="InterPro" id="IPR005467">
    <property type="entry name" value="His_kinase_dom"/>
</dbReference>
<protein>
    <recommendedName>
        <fullName evidence="3">histidine kinase</fullName>
        <ecNumber evidence="3">2.7.13.3</ecNumber>
    </recommendedName>
</protein>
<dbReference type="SMART" id="SM00304">
    <property type="entry name" value="HAMP"/>
    <property type="match status" value="1"/>
</dbReference>
<dbReference type="Pfam" id="PF00512">
    <property type="entry name" value="HisKA"/>
    <property type="match status" value="1"/>
</dbReference>
<evidence type="ECO:0000256" key="12">
    <source>
        <dbReference type="SAM" id="Phobius"/>
    </source>
</evidence>
<evidence type="ECO:0000256" key="5">
    <source>
        <dbReference type="ARBA" id="ARBA00022553"/>
    </source>
</evidence>
<evidence type="ECO:0000256" key="4">
    <source>
        <dbReference type="ARBA" id="ARBA00022475"/>
    </source>
</evidence>
<proteinExistence type="predicted"/>
<dbReference type="FunFam" id="1.10.287.130:FF:000001">
    <property type="entry name" value="Two-component sensor histidine kinase"/>
    <property type="match status" value="1"/>
</dbReference>
<dbReference type="CDD" id="cd00082">
    <property type="entry name" value="HisKA"/>
    <property type="match status" value="1"/>
</dbReference>
<dbReference type="PROSITE" id="PS50109">
    <property type="entry name" value="HIS_KIN"/>
    <property type="match status" value="1"/>
</dbReference>
<evidence type="ECO:0000259" key="13">
    <source>
        <dbReference type="PROSITE" id="PS50109"/>
    </source>
</evidence>
<dbReference type="GO" id="GO:0000155">
    <property type="term" value="F:phosphorelay sensor kinase activity"/>
    <property type="evidence" value="ECO:0007669"/>
    <property type="project" value="InterPro"/>
</dbReference>
<dbReference type="EMBL" id="NPBY01000038">
    <property type="protein sequence ID" value="PAD76453.1"/>
    <property type="molecule type" value="Genomic_DNA"/>
</dbReference>
<dbReference type="SUPFAM" id="SSF47384">
    <property type="entry name" value="Homodimeric domain of signal transducing histidine kinase"/>
    <property type="match status" value="1"/>
</dbReference>
<keyword evidence="4" id="KW-1003">Cell membrane</keyword>
<dbReference type="SMART" id="SM00388">
    <property type="entry name" value="HisKA"/>
    <property type="match status" value="1"/>
</dbReference>
<evidence type="ECO:0000259" key="14">
    <source>
        <dbReference type="PROSITE" id="PS50885"/>
    </source>
</evidence>
<dbReference type="OrthoDB" id="9762826at2"/>
<dbReference type="SMART" id="SM00387">
    <property type="entry name" value="HATPase_c"/>
    <property type="match status" value="1"/>
</dbReference>
<dbReference type="InterPro" id="IPR003660">
    <property type="entry name" value="HAMP_dom"/>
</dbReference>
<dbReference type="RefSeq" id="WP_095265533.1">
    <property type="nucleotide sequence ID" value="NZ_NPBY01000038.1"/>
</dbReference>
<evidence type="ECO:0000256" key="2">
    <source>
        <dbReference type="ARBA" id="ARBA00004651"/>
    </source>
</evidence>